<comment type="caution">
    <text evidence="2">The sequence shown here is derived from an EMBL/GenBank/DDBJ whole genome shotgun (WGS) entry which is preliminary data.</text>
</comment>
<dbReference type="STRING" id="5627.A0A1C7M2R4"/>
<evidence type="ECO:0000313" key="3">
    <source>
        <dbReference type="Proteomes" id="UP000092993"/>
    </source>
</evidence>
<protein>
    <recommendedName>
        <fullName evidence="4">Transcription factor domain-containing protein</fullName>
    </recommendedName>
</protein>
<dbReference type="OrthoDB" id="10261408at2759"/>
<gene>
    <name evidence="2" type="ORF">A0H81_09310</name>
</gene>
<sequence length="529" mass="59334">MSLCSATPAESLCFFLPAFFSDHPGGKVGNLSNKRRDPSVAGPCVFLRLALFITPRHGRQCEWRSLHPFPHMPAIEEGFQSSEEGSDLHSPIFEAPYTNDPRYHLGHLNFHDVATHLLPHRRPLTLAIPSRAFPRTSEIPTSWRHYRPRAPQPFTTYHRILIPTPLFMNNPSSIWLASLAPRRGPDKRPGTRQRSCKKRPPDAEPAAPSAKKKRKVGSEGDPGVLAFDMKVKENVTGGAQRAQPLARGGAEEMPAMRVAAPAPLLLETSIPPRGTGSDIIYPKDDLSPSFRRSSVIMSFATPVDVNVHTQPHEEEEEKSVFIPISSPIDYSRKTWWDELLDTYNPTSRDQSCKEIFADLNFLFTTSSYWLSFINIPVFFRDLRDPTLRARMQPCLIMSSLALATLMRSSEIEMGSAGRQRALWLRNLAHQSLEAACSNQSVDYAVAEAALILALFESSCHPFYTIERANDALVLLDRLIQVLQLLLIDSEDRDVNAFPPRVAPVVYLPHNYRRRTSARASHPAKLPDPA</sequence>
<proteinExistence type="predicted"/>
<evidence type="ECO:0000256" key="1">
    <source>
        <dbReference type="SAM" id="MobiDB-lite"/>
    </source>
</evidence>
<organism evidence="2 3">
    <name type="scientific">Grifola frondosa</name>
    <name type="common">Maitake</name>
    <name type="synonym">Polyporus frondosus</name>
    <dbReference type="NCBI Taxonomy" id="5627"/>
    <lineage>
        <taxon>Eukaryota</taxon>
        <taxon>Fungi</taxon>
        <taxon>Dikarya</taxon>
        <taxon>Basidiomycota</taxon>
        <taxon>Agaricomycotina</taxon>
        <taxon>Agaricomycetes</taxon>
        <taxon>Polyporales</taxon>
        <taxon>Grifolaceae</taxon>
        <taxon>Grifola</taxon>
    </lineage>
</organism>
<dbReference type="EMBL" id="LUGG01000013">
    <property type="protein sequence ID" value="OBZ70696.1"/>
    <property type="molecule type" value="Genomic_DNA"/>
</dbReference>
<evidence type="ECO:0000313" key="2">
    <source>
        <dbReference type="EMBL" id="OBZ70696.1"/>
    </source>
</evidence>
<dbReference type="Proteomes" id="UP000092993">
    <property type="component" value="Unassembled WGS sequence"/>
</dbReference>
<dbReference type="CDD" id="cd12148">
    <property type="entry name" value="fungal_TF_MHR"/>
    <property type="match status" value="1"/>
</dbReference>
<dbReference type="AlphaFoldDB" id="A0A1C7M2R4"/>
<reference evidence="2 3" key="1">
    <citation type="submission" date="2016-03" db="EMBL/GenBank/DDBJ databases">
        <title>Whole genome sequencing of Grifola frondosa 9006-11.</title>
        <authorList>
            <person name="Min B."/>
            <person name="Park H."/>
            <person name="Kim J.-G."/>
            <person name="Cho H."/>
            <person name="Oh Y.-L."/>
            <person name="Kong W.-S."/>
            <person name="Choi I.-G."/>
        </authorList>
    </citation>
    <scope>NUCLEOTIDE SEQUENCE [LARGE SCALE GENOMIC DNA]</scope>
    <source>
        <strain evidence="2 3">9006-11</strain>
    </source>
</reference>
<accession>A0A1C7M2R4</accession>
<feature type="region of interest" description="Disordered" evidence="1">
    <location>
        <begin position="178"/>
        <end position="221"/>
    </location>
</feature>
<evidence type="ECO:0008006" key="4">
    <source>
        <dbReference type="Google" id="ProtNLM"/>
    </source>
</evidence>
<name>A0A1C7M2R4_GRIFR</name>
<keyword evidence="3" id="KW-1185">Reference proteome</keyword>